<evidence type="ECO:0000256" key="1">
    <source>
        <dbReference type="ARBA" id="ARBA00005125"/>
    </source>
</evidence>
<feature type="domain" description="NAD-dependent epimerase/dehydratase" evidence="3">
    <location>
        <begin position="5"/>
        <end position="237"/>
    </location>
</feature>
<dbReference type="AlphaFoldDB" id="A0A1M7IG65"/>
<proteinExistence type="inferred from homology"/>
<dbReference type="InParanoid" id="A0A1M7IG65"/>
<evidence type="ECO:0000256" key="2">
    <source>
        <dbReference type="ARBA" id="ARBA00007637"/>
    </source>
</evidence>
<name>A0A1M7IG65_9GAMM</name>
<dbReference type="SUPFAM" id="SSF51735">
    <property type="entry name" value="NAD(P)-binding Rossmann-fold domains"/>
    <property type="match status" value="1"/>
</dbReference>
<protein>
    <submittedName>
        <fullName evidence="4">UDP-glucose 4-epimerase</fullName>
    </submittedName>
</protein>
<dbReference type="InterPro" id="IPR036291">
    <property type="entry name" value="NAD(P)-bd_dom_sf"/>
</dbReference>
<dbReference type="Gene3D" id="3.40.50.720">
    <property type="entry name" value="NAD(P)-binding Rossmann-like Domain"/>
    <property type="match status" value="1"/>
</dbReference>
<reference evidence="4 5" key="1">
    <citation type="submission" date="2016-11" db="EMBL/GenBank/DDBJ databases">
        <authorList>
            <person name="Jaros S."/>
            <person name="Januszkiewicz K."/>
            <person name="Wedrychowicz H."/>
        </authorList>
    </citation>
    <scope>NUCLEOTIDE SEQUENCE [LARGE SCALE GENOMIC DNA]</scope>
    <source>
        <strain evidence="4 5">ACAM 12</strain>
    </source>
</reference>
<dbReference type="EMBL" id="LT670847">
    <property type="protein sequence ID" value="SHM39836.1"/>
    <property type="molecule type" value="Genomic_DNA"/>
</dbReference>
<keyword evidence="5" id="KW-1185">Reference proteome</keyword>
<dbReference type="Proteomes" id="UP000190911">
    <property type="component" value="Chromosome I"/>
</dbReference>
<comment type="pathway">
    <text evidence="1">Bacterial outer membrane biogenesis; LPS O-antigen biosynthesis.</text>
</comment>
<dbReference type="Pfam" id="PF01370">
    <property type="entry name" value="Epimerase"/>
    <property type="match status" value="1"/>
</dbReference>
<evidence type="ECO:0000259" key="3">
    <source>
        <dbReference type="Pfam" id="PF01370"/>
    </source>
</evidence>
<sequence length="309" mass="33690">MEEKILVTGGAGFIGSHSTEALLSCGYKVRIIDNFSSGDRDNLPAHANLEIIEGDIREPQSLRRAMSGVTKCLHLAAQVSVAHSVEEPCDSAENNIMGTLRVLEAARDHGVARVVYASSAAVYGEPENLPLTEAARLSPLSPYGLEKWVNERYASLFKELHGLSSLGLRYFNVYGPRQSPTSPYAGVITRFVDRLRVGQAPTIYGDGKQTRDFIYVADVARFNVLALFADQNGVCNVASQCSTSLLQLVEALQFGLGSHVSPHLNEPRGEDIRHSLGSAERLVDWLGEAPLYTLDEGLEAYLADMKLAR</sequence>
<dbReference type="OrthoDB" id="9803010at2"/>
<organism evidence="4 5">
    <name type="scientific">Vreelandella subglaciescola</name>
    <dbReference type="NCBI Taxonomy" id="29571"/>
    <lineage>
        <taxon>Bacteria</taxon>
        <taxon>Pseudomonadati</taxon>
        <taxon>Pseudomonadota</taxon>
        <taxon>Gammaproteobacteria</taxon>
        <taxon>Oceanospirillales</taxon>
        <taxon>Halomonadaceae</taxon>
        <taxon>Vreelandella</taxon>
    </lineage>
</organism>
<dbReference type="STRING" id="29571.SAMN05878437_2752"/>
<dbReference type="RefSeq" id="WP_079554490.1">
    <property type="nucleotide sequence ID" value="NZ_LT670847.1"/>
</dbReference>
<dbReference type="InterPro" id="IPR001509">
    <property type="entry name" value="Epimerase_deHydtase"/>
</dbReference>
<gene>
    <name evidence="4" type="ORF">SAMN05878437_2752</name>
</gene>
<evidence type="ECO:0000313" key="5">
    <source>
        <dbReference type="Proteomes" id="UP000190911"/>
    </source>
</evidence>
<comment type="similarity">
    <text evidence="2">Belongs to the NAD(P)-dependent epimerase/dehydratase family.</text>
</comment>
<evidence type="ECO:0000313" key="4">
    <source>
        <dbReference type="EMBL" id="SHM39836.1"/>
    </source>
</evidence>
<accession>A0A1M7IG65</accession>
<dbReference type="PANTHER" id="PTHR43000">
    <property type="entry name" value="DTDP-D-GLUCOSE 4,6-DEHYDRATASE-RELATED"/>
    <property type="match status" value="1"/>
</dbReference>